<protein>
    <recommendedName>
        <fullName evidence="1">DEAD/DEAH-box helicase domain-containing protein</fullName>
    </recommendedName>
</protein>
<dbReference type="InterPro" id="IPR027417">
    <property type="entry name" value="P-loop_NTPase"/>
</dbReference>
<dbReference type="SUPFAM" id="SSF52540">
    <property type="entry name" value="P-loop containing nucleoside triphosphate hydrolases"/>
    <property type="match status" value="1"/>
</dbReference>
<reference evidence="2" key="1">
    <citation type="thesis" date="2020" institute="ProQuest LLC" country="789 East Eisenhower Parkway, Ann Arbor, MI, USA">
        <title>Comparative Genomics and Chromosome Evolution.</title>
        <authorList>
            <person name="Mudd A.B."/>
        </authorList>
    </citation>
    <scope>NUCLEOTIDE SEQUENCE</scope>
    <source>
        <strain evidence="2">HN-11 Male</strain>
        <tissue evidence="2">Kidney and liver</tissue>
    </source>
</reference>
<name>A0A8J6B4A1_ELECQ</name>
<dbReference type="Proteomes" id="UP000770717">
    <property type="component" value="Unassembled WGS sequence"/>
</dbReference>
<keyword evidence="3" id="KW-1185">Reference proteome</keyword>
<dbReference type="OrthoDB" id="1735at2759"/>
<accession>A0A8J6B4A1</accession>
<proteinExistence type="predicted"/>
<organism evidence="2 3">
    <name type="scientific">Eleutherodactylus coqui</name>
    <name type="common">Puerto Rican coqui</name>
    <dbReference type="NCBI Taxonomy" id="57060"/>
    <lineage>
        <taxon>Eukaryota</taxon>
        <taxon>Metazoa</taxon>
        <taxon>Chordata</taxon>
        <taxon>Craniata</taxon>
        <taxon>Vertebrata</taxon>
        <taxon>Euteleostomi</taxon>
        <taxon>Amphibia</taxon>
        <taxon>Batrachia</taxon>
        <taxon>Anura</taxon>
        <taxon>Neobatrachia</taxon>
        <taxon>Hyloidea</taxon>
        <taxon>Eleutherodactylidae</taxon>
        <taxon>Eleutherodactylinae</taxon>
        <taxon>Eleutherodactylus</taxon>
        <taxon>Eleutherodactylus</taxon>
    </lineage>
</organism>
<dbReference type="Gene3D" id="3.40.50.300">
    <property type="entry name" value="P-loop containing nucleotide triphosphate hydrolases"/>
    <property type="match status" value="1"/>
</dbReference>
<comment type="caution">
    <text evidence="2">The sequence shown here is derived from an EMBL/GenBank/DDBJ whole genome shotgun (WGS) entry which is preliminary data.</text>
</comment>
<feature type="non-terminal residue" evidence="2">
    <location>
        <position position="1"/>
    </location>
</feature>
<evidence type="ECO:0000313" key="2">
    <source>
        <dbReference type="EMBL" id="KAG9460456.1"/>
    </source>
</evidence>
<feature type="domain" description="DEAD/DEAH-box helicase" evidence="1">
    <location>
        <begin position="11"/>
        <end position="64"/>
    </location>
</feature>
<sequence length="70" mass="7544">GSAQVTQTKNVPNAPKALIIEPSRELAEQTLNNVKQFKKYVDNPKLRELLIIGGVAAKDQLAVLESGVST</sequence>
<dbReference type="Pfam" id="PF00270">
    <property type="entry name" value="DEAD"/>
    <property type="match status" value="1"/>
</dbReference>
<dbReference type="EMBL" id="WNTK01067769">
    <property type="protein sequence ID" value="KAG9460456.1"/>
    <property type="molecule type" value="Genomic_DNA"/>
</dbReference>
<gene>
    <name evidence="2" type="ORF">GDO78_021705</name>
</gene>
<dbReference type="InterPro" id="IPR011545">
    <property type="entry name" value="DEAD/DEAH_box_helicase_dom"/>
</dbReference>
<dbReference type="GO" id="GO:0005524">
    <property type="term" value="F:ATP binding"/>
    <property type="evidence" value="ECO:0007669"/>
    <property type="project" value="InterPro"/>
</dbReference>
<dbReference type="GO" id="GO:0003676">
    <property type="term" value="F:nucleic acid binding"/>
    <property type="evidence" value="ECO:0007669"/>
    <property type="project" value="InterPro"/>
</dbReference>
<evidence type="ECO:0000259" key="1">
    <source>
        <dbReference type="Pfam" id="PF00270"/>
    </source>
</evidence>
<evidence type="ECO:0000313" key="3">
    <source>
        <dbReference type="Proteomes" id="UP000770717"/>
    </source>
</evidence>
<dbReference type="AlphaFoldDB" id="A0A8J6B4A1"/>